<reference evidence="2 3" key="1">
    <citation type="submission" date="2023-03" db="EMBL/GenBank/DDBJ databases">
        <title>Whole genome sequencing of Methanotrichaceae archaeon M04Ac.</title>
        <authorList>
            <person name="Khomyakova M.A."/>
            <person name="Merkel A.Y."/>
            <person name="Slobodkin A.I."/>
        </authorList>
    </citation>
    <scope>NUCLEOTIDE SEQUENCE [LARGE SCALE GENOMIC DNA]</scope>
    <source>
        <strain evidence="2 3">M04Ac</strain>
    </source>
</reference>
<feature type="region of interest" description="Disordered" evidence="1">
    <location>
        <begin position="36"/>
        <end position="56"/>
    </location>
</feature>
<gene>
    <name evidence="2" type="ORF">P0O24_00965</name>
</gene>
<proteinExistence type="predicted"/>
<keyword evidence="3" id="KW-1185">Reference proteome</keyword>
<evidence type="ECO:0000256" key="1">
    <source>
        <dbReference type="SAM" id="MobiDB-lite"/>
    </source>
</evidence>
<organism evidence="2 3">
    <name type="scientific">Candidatus Methanocrinis alkalitolerans</name>
    <dbReference type="NCBI Taxonomy" id="3033395"/>
    <lineage>
        <taxon>Archaea</taxon>
        <taxon>Methanobacteriati</taxon>
        <taxon>Methanobacteriota</taxon>
        <taxon>Stenosarchaea group</taxon>
        <taxon>Methanomicrobia</taxon>
        <taxon>Methanotrichales</taxon>
        <taxon>Methanotrichaceae</taxon>
        <taxon>Methanocrinis</taxon>
    </lineage>
</organism>
<dbReference type="RefSeq" id="WP_316967868.1">
    <property type="nucleotide sequence ID" value="NZ_JARFPL010000002.1"/>
</dbReference>
<comment type="caution">
    <text evidence="2">The sequence shown here is derived from an EMBL/GenBank/DDBJ whole genome shotgun (WGS) entry which is preliminary data.</text>
</comment>
<evidence type="ECO:0000313" key="2">
    <source>
        <dbReference type="EMBL" id="MDF0592158.1"/>
    </source>
</evidence>
<protein>
    <submittedName>
        <fullName evidence="2">Uncharacterized protein</fullName>
    </submittedName>
</protein>
<dbReference type="Proteomes" id="UP001215956">
    <property type="component" value="Unassembled WGS sequence"/>
</dbReference>
<sequence length="85" mass="9004">MIFGGDMHIRIISIAVSSLLLIGHICIFPPSLAPKPGAEPEGEELKGMEADGAASSPTRWADLDVHLRDGPSIFDMGNVYLGGFP</sequence>
<dbReference type="EMBL" id="JARFPL010000002">
    <property type="protein sequence ID" value="MDF0592158.1"/>
    <property type="molecule type" value="Genomic_DNA"/>
</dbReference>
<name>A0ABT5XBS8_9EURY</name>
<evidence type="ECO:0000313" key="3">
    <source>
        <dbReference type="Proteomes" id="UP001215956"/>
    </source>
</evidence>
<accession>A0ABT5XBS8</accession>